<keyword evidence="2" id="KW-0732">Signal</keyword>
<feature type="compositionally biased region" description="Pro residues" evidence="1">
    <location>
        <begin position="315"/>
        <end position="329"/>
    </location>
</feature>
<evidence type="ECO:0008006" key="5">
    <source>
        <dbReference type="Google" id="ProtNLM"/>
    </source>
</evidence>
<evidence type="ECO:0000313" key="4">
    <source>
        <dbReference type="Proteomes" id="UP000014500"/>
    </source>
</evidence>
<keyword evidence="4" id="KW-1185">Reference proteome</keyword>
<reference evidence="3" key="2">
    <citation type="submission" date="2015-02" db="UniProtKB">
        <authorList>
            <consortium name="EnsemblMetazoa"/>
        </authorList>
    </citation>
    <scope>IDENTIFICATION</scope>
</reference>
<organism evidence="3 4">
    <name type="scientific">Strigamia maritima</name>
    <name type="common">European centipede</name>
    <name type="synonym">Geophilus maritimus</name>
    <dbReference type="NCBI Taxonomy" id="126957"/>
    <lineage>
        <taxon>Eukaryota</taxon>
        <taxon>Metazoa</taxon>
        <taxon>Ecdysozoa</taxon>
        <taxon>Arthropoda</taxon>
        <taxon>Myriapoda</taxon>
        <taxon>Chilopoda</taxon>
        <taxon>Pleurostigmophora</taxon>
        <taxon>Geophilomorpha</taxon>
        <taxon>Linotaeniidae</taxon>
        <taxon>Strigamia</taxon>
    </lineage>
</organism>
<accession>T1JDP6</accession>
<evidence type="ECO:0000313" key="3">
    <source>
        <dbReference type="EnsemblMetazoa" id="SMAR011930-PA"/>
    </source>
</evidence>
<dbReference type="EnsemblMetazoa" id="SMAR011930-RA">
    <property type="protein sequence ID" value="SMAR011930-PA"/>
    <property type="gene ID" value="SMAR011930"/>
</dbReference>
<proteinExistence type="predicted"/>
<dbReference type="SUPFAM" id="SSF57603">
    <property type="entry name" value="FnI-like domain"/>
    <property type="match status" value="1"/>
</dbReference>
<dbReference type="PhylomeDB" id="T1JDP6"/>
<dbReference type="Pfam" id="PF23334">
    <property type="entry name" value="VWC2L_2nd"/>
    <property type="match status" value="1"/>
</dbReference>
<feature type="chain" id="PRO_5004580213" description="VWFC domain-containing protein" evidence="2">
    <location>
        <begin position="21"/>
        <end position="337"/>
    </location>
</feature>
<sequence>MNLFPLVSLAILLCLGSSFAAEEAKGNKTDNCNKENCPWHLWNHYEAKGCKPIYKDGECCPVAFNCTAFDDNNGEDGCQFKGQFYKQGEVINTTNPCHKCRCAAKGITSCTISECFTEANLPNCIPLFVHSECCPMNQYCLPLGKKSLEEVADATVCKYEGKTYVEDQIIELKDHPCLTCICKKGFNGPDSPSCKKVECSFPGNNLKMKRGCVPVYMNSRCCSIDWICPPADDDVEEKAIEGGCRFGERHFPLGASLDLRDPCTICNCTTPTDFTCIRTQCSGPPNGDFVNCRPIPSRQAQCCHDFHCIPPGSIPPGVPFPDGQGPPRPNQSQQPSQ</sequence>
<dbReference type="eggNOG" id="ENOG502S4PC">
    <property type="taxonomic scope" value="Eukaryota"/>
</dbReference>
<evidence type="ECO:0000256" key="1">
    <source>
        <dbReference type="SAM" id="MobiDB-lite"/>
    </source>
</evidence>
<dbReference type="Proteomes" id="UP000014500">
    <property type="component" value="Unassembled WGS sequence"/>
</dbReference>
<dbReference type="OMA" id="RFDYENC"/>
<reference evidence="4" key="1">
    <citation type="submission" date="2011-05" db="EMBL/GenBank/DDBJ databases">
        <authorList>
            <person name="Richards S.R."/>
            <person name="Qu J."/>
            <person name="Jiang H."/>
            <person name="Jhangiani S.N."/>
            <person name="Agravi P."/>
            <person name="Goodspeed R."/>
            <person name="Gross S."/>
            <person name="Mandapat C."/>
            <person name="Jackson L."/>
            <person name="Mathew T."/>
            <person name="Pu L."/>
            <person name="Thornton R."/>
            <person name="Saada N."/>
            <person name="Wilczek-Boney K.B."/>
            <person name="Lee S."/>
            <person name="Kovar C."/>
            <person name="Wu Y."/>
            <person name="Scherer S.E."/>
            <person name="Worley K.C."/>
            <person name="Muzny D.M."/>
            <person name="Gibbs R."/>
        </authorList>
    </citation>
    <scope>NUCLEOTIDE SEQUENCE</scope>
    <source>
        <strain evidence="4">Brora</strain>
    </source>
</reference>
<protein>
    <recommendedName>
        <fullName evidence="5">VWFC domain-containing protein</fullName>
    </recommendedName>
</protein>
<dbReference type="AlphaFoldDB" id="T1JDP6"/>
<dbReference type="STRING" id="126957.T1JDP6"/>
<feature type="signal peptide" evidence="2">
    <location>
        <begin position="1"/>
        <end position="20"/>
    </location>
</feature>
<feature type="region of interest" description="Disordered" evidence="1">
    <location>
        <begin position="315"/>
        <end position="337"/>
    </location>
</feature>
<dbReference type="EMBL" id="JH432107">
    <property type="status" value="NOT_ANNOTATED_CDS"/>
    <property type="molecule type" value="Genomic_DNA"/>
</dbReference>
<dbReference type="HOGENOM" id="CLU_824701_0_0_1"/>
<name>T1JDP6_STRMM</name>
<evidence type="ECO:0000256" key="2">
    <source>
        <dbReference type="SAM" id="SignalP"/>
    </source>
</evidence>